<sequence length="142" mass="16480">VVQHIEQVAKDRQITQLAQPWLPPLEERIYLSEISLTERDWDLPANYKVTYGTIDIPSEQKQIPATYDFEEQGHLILFSGPAMGKTTFLQTVVMDLVRRNSPEDLHIYLLDFGTNGFIAPVEIATFGRYYLHRPYFKNAEIH</sequence>
<feature type="non-terminal residue" evidence="2">
    <location>
        <position position="1"/>
    </location>
</feature>
<evidence type="ECO:0000259" key="1">
    <source>
        <dbReference type="Pfam" id="PF01580"/>
    </source>
</evidence>
<dbReference type="RefSeq" id="WP_380431980.1">
    <property type="nucleotide sequence ID" value="NZ_JBHSAC010000057.1"/>
</dbReference>
<dbReference type="Proteomes" id="UP001595901">
    <property type="component" value="Unassembled WGS sequence"/>
</dbReference>
<proteinExistence type="predicted"/>
<reference evidence="3" key="1">
    <citation type="journal article" date="2019" name="Int. J. Syst. Evol. Microbiol.">
        <title>The Global Catalogue of Microorganisms (GCM) 10K type strain sequencing project: providing services to taxonomists for standard genome sequencing and annotation.</title>
        <authorList>
            <consortium name="The Broad Institute Genomics Platform"/>
            <consortium name="The Broad Institute Genome Sequencing Center for Infectious Disease"/>
            <person name="Wu L."/>
            <person name="Ma J."/>
        </authorList>
    </citation>
    <scope>NUCLEOTIDE SEQUENCE [LARGE SCALE GENOMIC DNA]</scope>
    <source>
        <strain evidence="3">CCUG 58728</strain>
    </source>
</reference>
<organism evidence="2 3">
    <name type="scientific">Streptococcus dentapri</name>
    <dbReference type="NCBI Taxonomy" id="573564"/>
    <lineage>
        <taxon>Bacteria</taxon>
        <taxon>Bacillati</taxon>
        <taxon>Bacillota</taxon>
        <taxon>Bacilli</taxon>
        <taxon>Lactobacillales</taxon>
        <taxon>Streptococcaceae</taxon>
        <taxon>Streptococcus</taxon>
    </lineage>
</organism>
<accession>A0ABV8D2S2</accession>
<feature type="domain" description="FtsK" evidence="1">
    <location>
        <begin position="42"/>
        <end position="115"/>
    </location>
</feature>
<dbReference type="InterPro" id="IPR027417">
    <property type="entry name" value="P-loop_NTPase"/>
</dbReference>
<dbReference type="EMBL" id="JBHSAC010000057">
    <property type="protein sequence ID" value="MFC3932512.1"/>
    <property type="molecule type" value="Genomic_DNA"/>
</dbReference>
<name>A0ABV8D2S2_9STRE</name>
<dbReference type="InterPro" id="IPR002543">
    <property type="entry name" value="FtsK_dom"/>
</dbReference>
<protein>
    <submittedName>
        <fullName evidence="2">FtsK/SpoIIIE domain-containing protein</fullName>
    </submittedName>
</protein>
<dbReference type="Pfam" id="PF01580">
    <property type="entry name" value="FtsK_SpoIIIE"/>
    <property type="match status" value="1"/>
</dbReference>
<comment type="caution">
    <text evidence="2">The sequence shown here is derived from an EMBL/GenBank/DDBJ whole genome shotgun (WGS) entry which is preliminary data.</text>
</comment>
<keyword evidence="3" id="KW-1185">Reference proteome</keyword>
<gene>
    <name evidence="2" type="ORF">ACFOSE_07010</name>
</gene>
<dbReference type="Gene3D" id="3.40.50.300">
    <property type="entry name" value="P-loop containing nucleotide triphosphate hydrolases"/>
    <property type="match status" value="1"/>
</dbReference>
<evidence type="ECO:0000313" key="3">
    <source>
        <dbReference type="Proteomes" id="UP001595901"/>
    </source>
</evidence>
<evidence type="ECO:0000313" key="2">
    <source>
        <dbReference type="EMBL" id="MFC3932512.1"/>
    </source>
</evidence>